<accession>A0A2V4BSQ9</accession>
<dbReference type="InterPro" id="IPR005625">
    <property type="entry name" value="PepSY-ass_TM"/>
</dbReference>
<sequence>MKKITKISFQLHSYLGLFFGVLYLFFGISGALLVFKKEIECFNNPSMDSCIKGSKTISLNEMYHKVSERYPQARQIMLHSFPKNTCDTYEFMIFNYQDKVTDNYLYCCMVDPCTGKIVKEGDFSSFQSPFFRWLYLAHYSLLMDKPGRLITAIAAIALLLNLITGVIIYRKKIFTTLMFREKLNRKSARTLNSSLHRIIGVWTLMFNFILFFTGFWMNKSLFLPAEWKLITKKEMNYQVKANIDHVIKHAREIPNFRPIAVKIPADKKTDIVVSGEFSDTQNPLYFGKGSDVYYDSDNGNWIKTIRIEEKPFSDRFYWMMKQLHRGDYDNLFIKILYVITGFSPAILSITGFFLWKRKGRKQPAKNHK</sequence>
<dbReference type="EMBL" id="QJHK01000002">
    <property type="protein sequence ID" value="PXY42136.1"/>
    <property type="molecule type" value="Genomic_DNA"/>
</dbReference>
<dbReference type="OrthoDB" id="111691at2"/>
<keyword evidence="3" id="KW-1185">Reference proteome</keyword>
<feature type="transmembrane region" description="Helical" evidence="1">
    <location>
        <begin position="331"/>
        <end position="355"/>
    </location>
</feature>
<protein>
    <recommendedName>
        <fullName evidence="4">PepSY domain-containing protein</fullName>
    </recommendedName>
</protein>
<keyword evidence="1" id="KW-0472">Membrane</keyword>
<keyword evidence="1" id="KW-0812">Transmembrane</keyword>
<feature type="transmembrane region" description="Helical" evidence="1">
    <location>
        <begin position="12"/>
        <end position="35"/>
    </location>
</feature>
<evidence type="ECO:0000313" key="3">
    <source>
        <dbReference type="Proteomes" id="UP000247903"/>
    </source>
</evidence>
<feature type="transmembrane region" description="Helical" evidence="1">
    <location>
        <begin position="149"/>
        <end position="169"/>
    </location>
</feature>
<dbReference type="Proteomes" id="UP000247903">
    <property type="component" value="Unassembled WGS sequence"/>
</dbReference>
<gene>
    <name evidence="2" type="ORF">DMB65_02555</name>
</gene>
<keyword evidence="1" id="KW-1133">Transmembrane helix</keyword>
<dbReference type="RefSeq" id="WP_110305109.1">
    <property type="nucleotide sequence ID" value="NZ_QJHK01000002.1"/>
</dbReference>
<reference evidence="2 3" key="1">
    <citation type="submission" date="2018-05" db="EMBL/GenBank/DDBJ databases">
        <title>Flavobacterium sp. strain IMCC34759, incomplete genome.</title>
        <authorList>
            <person name="Joung Y."/>
            <person name="Cho J."/>
        </authorList>
    </citation>
    <scope>NUCLEOTIDE SEQUENCE [LARGE SCALE GENOMIC DNA]</scope>
    <source>
        <strain evidence="2 3">IMCC34759</strain>
    </source>
</reference>
<feature type="transmembrane region" description="Helical" evidence="1">
    <location>
        <begin position="195"/>
        <end position="217"/>
    </location>
</feature>
<proteinExistence type="predicted"/>
<dbReference type="Pfam" id="PF03929">
    <property type="entry name" value="PepSY_TM"/>
    <property type="match status" value="1"/>
</dbReference>
<dbReference type="AlphaFoldDB" id="A0A2V4BSQ9"/>
<evidence type="ECO:0000256" key="1">
    <source>
        <dbReference type="SAM" id="Phobius"/>
    </source>
</evidence>
<dbReference type="PANTHER" id="PTHR34219">
    <property type="entry name" value="IRON-REGULATED INNER MEMBRANE PROTEIN-RELATED"/>
    <property type="match status" value="1"/>
</dbReference>
<name>A0A2V4BSQ9_9FLAO</name>
<evidence type="ECO:0000313" key="2">
    <source>
        <dbReference type="EMBL" id="PXY42136.1"/>
    </source>
</evidence>
<evidence type="ECO:0008006" key="4">
    <source>
        <dbReference type="Google" id="ProtNLM"/>
    </source>
</evidence>
<comment type="caution">
    <text evidence="2">The sequence shown here is derived from an EMBL/GenBank/DDBJ whole genome shotgun (WGS) entry which is preliminary data.</text>
</comment>
<organism evidence="2 3">
    <name type="scientific">Flavobacterium cheongpyeongense</name>
    <dbReference type="NCBI Taxonomy" id="2212651"/>
    <lineage>
        <taxon>Bacteria</taxon>
        <taxon>Pseudomonadati</taxon>
        <taxon>Bacteroidota</taxon>
        <taxon>Flavobacteriia</taxon>
        <taxon>Flavobacteriales</taxon>
        <taxon>Flavobacteriaceae</taxon>
        <taxon>Flavobacterium</taxon>
    </lineage>
</organism>